<gene>
    <name evidence="1" type="ORF">I7I51_07012</name>
</gene>
<accession>A0A8A1MJT4</accession>
<proteinExistence type="predicted"/>
<dbReference type="EMBL" id="CP069115">
    <property type="protein sequence ID" value="QSS66159.1"/>
    <property type="molecule type" value="Genomic_DNA"/>
</dbReference>
<protein>
    <submittedName>
        <fullName evidence="1">Uncharacterized protein</fullName>
    </submittedName>
</protein>
<sequence length="112" mass="12328">MDGVDVMLMYEMLTSDLSLFVVPDTRIMSVCVWTKGNGFCIASAACGEQYCGLRTVYCVPPTPYSSLPLTIPAPSDPSSTSRHRRQRRKYGVICPPPPIGWLAVAFFCCCPE</sequence>
<dbReference type="VEuPathDB" id="FungiDB:I7I51_07012"/>
<dbReference type="AlphaFoldDB" id="A0A8A1MJT4"/>
<reference evidence="1" key="1">
    <citation type="submission" date="2021-01" db="EMBL/GenBank/DDBJ databases">
        <title>Chromosome-level genome assembly of a human fungal pathogen reveals clustering of transcriptionally co-regulated genes.</title>
        <authorList>
            <person name="Voorhies M."/>
            <person name="Cohen S."/>
            <person name="Shea T.P."/>
            <person name="Petrus S."/>
            <person name="Munoz J.F."/>
            <person name="Poplawski S."/>
            <person name="Goldman W.E."/>
            <person name="Michael T."/>
            <person name="Cuomo C.A."/>
            <person name="Sil A."/>
            <person name="Beyhan S."/>
        </authorList>
    </citation>
    <scope>NUCLEOTIDE SEQUENCE</scope>
    <source>
        <strain evidence="1">WU24</strain>
    </source>
</reference>
<evidence type="ECO:0000313" key="1">
    <source>
        <dbReference type="EMBL" id="QSS66159.1"/>
    </source>
</evidence>
<name>A0A8A1MJT4_AJECA</name>
<dbReference type="Proteomes" id="UP000663671">
    <property type="component" value="Chromosome 3"/>
</dbReference>
<evidence type="ECO:0000313" key="2">
    <source>
        <dbReference type="Proteomes" id="UP000663671"/>
    </source>
</evidence>
<organism evidence="1 2">
    <name type="scientific">Ajellomyces capsulatus</name>
    <name type="common">Darling's disease fungus</name>
    <name type="synonym">Histoplasma capsulatum</name>
    <dbReference type="NCBI Taxonomy" id="5037"/>
    <lineage>
        <taxon>Eukaryota</taxon>
        <taxon>Fungi</taxon>
        <taxon>Dikarya</taxon>
        <taxon>Ascomycota</taxon>
        <taxon>Pezizomycotina</taxon>
        <taxon>Eurotiomycetes</taxon>
        <taxon>Eurotiomycetidae</taxon>
        <taxon>Onygenales</taxon>
        <taxon>Ajellomycetaceae</taxon>
        <taxon>Histoplasma</taxon>
    </lineage>
</organism>